<dbReference type="InterPro" id="IPR055771">
    <property type="entry name" value="DUF7347"/>
</dbReference>
<dbReference type="PRINTS" id="PR00418">
    <property type="entry name" value="TPI2FAMILY"/>
</dbReference>
<dbReference type="PANTHER" id="PTHR45866">
    <property type="entry name" value="DNA GYRASE/TOPOISOMERASE SUBUNIT B"/>
    <property type="match status" value="1"/>
</dbReference>
<keyword evidence="4" id="KW-0547">Nucleotide-binding</keyword>
<feature type="domain" description="HTH arsR-type" evidence="11">
    <location>
        <begin position="94"/>
        <end position="173"/>
    </location>
</feature>
<evidence type="ECO:0000259" key="10">
    <source>
        <dbReference type="SMART" id="SM00387"/>
    </source>
</evidence>
<evidence type="ECO:0000256" key="8">
    <source>
        <dbReference type="ARBA" id="ARBA00023235"/>
    </source>
</evidence>
<dbReference type="InterPro" id="IPR036390">
    <property type="entry name" value="WH_DNA-bd_sf"/>
</dbReference>
<keyword evidence="8" id="KW-0413">Isomerase</keyword>
<dbReference type="InterPro" id="IPR001845">
    <property type="entry name" value="HTH_ArsR_DNA-bd_dom"/>
</dbReference>
<accession>A0A0M1NZL2</accession>
<feature type="domain" description="Histidine kinase/HSP90-like ATPase" evidence="10">
    <location>
        <begin position="197"/>
        <end position="339"/>
    </location>
</feature>
<keyword evidence="13" id="KW-1185">Reference proteome</keyword>
<dbReference type="Proteomes" id="UP000036932">
    <property type="component" value="Unassembled WGS sequence"/>
</dbReference>
<evidence type="ECO:0000256" key="6">
    <source>
        <dbReference type="ARBA" id="ARBA00023029"/>
    </source>
</evidence>
<dbReference type="Pfam" id="PF24038">
    <property type="entry name" value="DUF7347"/>
    <property type="match status" value="1"/>
</dbReference>
<gene>
    <name evidence="12" type="ORF">AM231_16830</name>
</gene>
<keyword evidence="7" id="KW-0238">DNA-binding</keyword>
<feature type="coiled-coil region" evidence="9">
    <location>
        <begin position="2"/>
        <end position="29"/>
    </location>
</feature>
<comment type="similarity">
    <text evidence="2">Belongs to the type II topoisomerase GyrB family.</text>
</comment>
<dbReference type="GO" id="GO:0003700">
    <property type="term" value="F:DNA-binding transcription factor activity"/>
    <property type="evidence" value="ECO:0007669"/>
    <property type="project" value="InterPro"/>
</dbReference>
<evidence type="ECO:0000256" key="1">
    <source>
        <dbReference type="ARBA" id="ARBA00000185"/>
    </source>
</evidence>
<dbReference type="CDD" id="cd00090">
    <property type="entry name" value="HTH_ARSR"/>
    <property type="match status" value="1"/>
</dbReference>
<dbReference type="Gene3D" id="3.30.565.10">
    <property type="entry name" value="Histidine kinase-like ATPase, C-terminal domain"/>
    <property type="match status" value="1"/>
</dbReference>
<dbReference type="SUPFAM" id="SSF55874">
    <property type="entry name" value="ATPase domain of HSP90 chaperone/DNA topoisomerase II/histidine kinase"/>
    <property type="match status" value="1"/>
</dbReference>
<dbReference type="SMART" id="SM00418">
    <property type="entry name" value="HTH_ARSR"/>
    <property type="match status" value="1"/>
</dbReference>
<evidence type="ECO:0000256" key="4">
    <source>
        <dbReference type="ARBA" id="ARBA00022741"/>
    </source>
</evidence>
<dbReference type="EC" id="5.6.2.2" evidence="3"/>
<dbReference type="InterPro" id="IPR036388">
    <property type="entry name" value="WH-like_DNA-bd_sf"/>
</dbReference>
<dbReference type="InterPro" id="IPR003594">
    <property type="entry name" value="HATPase_dom"/>
</dbReference>
<evidence type="ECO:0000259" key="11">
    <source>
        <dbReference type="SMART" id="SM00418"/>
    </source>
</evidence>
<dbReference type="PANTHER" id="PTHR45866:SF1">
    <property type="entry name" value="DNA GYRASE SUBUNIT B, MITOCHONDRIAL"/>
    <property type="match status" value="1"/>
</dbReference>
<proteinExistence type="inferred from homology"/>
<sequence length="375" mass="41451">MTRDLTQEMDVLKNQMAELQQLVYQAIMERKPVTASNQNQQEIATAPTINETTPEAASVFYAGQVNLNGHCIRWEPQERRMDQLLDMNTEKAAKILAALGNKQRLDILKAVMAEPLTGSELVERLNMGTTGQLYHHLKALLGADLLVQEQGGRYTLPKHRSLPFLLLLSAAGDLLDASDYIEMSETRSNAGMYFGTAHGFDIHQLLWAVVENSILEHTNGYGDQIGIFLHEDGSVTVTDNGRGIPVQALSNSNISVVQSILTDVHRLNASANFLVPGAEKGISIAVVNALSKYLTVEIRRDGNIYRQEYRHGIPQTGLQTVGLTQETGTSVTFKPEPELFSSAFDFDQILERRDAIAADYPALALTIRNFAEKEA</sequence>
<dbReference type="GO" id="GO:0003677">
    <property type="term" value="F:DNA binding"/>
    <property type="evidence" value="ECO:0007669"/>
    <property type="project" value="UniProtKB-KW"/>
</dbReference>
<protein>
    <recommendedName>
        <fullName evidence="3">DNA topoisomerase (ATP-hydrolyzing)</fullName>
        <ecNumber evidence="3">5.6.2.2</ecNumber>
    </recommendedName>
</protein>
<dbReference type="EMBL" id="LIUT01000002">
    <property type="protein sequence ID" value="KOR87577.1"/>
    <property type="molecule type" value="Genomic_DNA"/>
</dbReference>
<organism evidence="12 13">
    <name type="scientific">Paenibacillus solani</name>
    <dbReference type="NCBI Taxonomy" id="1705565"/>
    <lineage>
        <taxon>Bacteria</taxon>
        <taxon>Bacillati</taxon>
        <taxon>Bacillota</taxon>
        <taxon>Bacilli</taxon>
        <taxon>Bacillales</taxon>
        <taxon>Paenibacillaceae</taxon>
        <taxon>Paenibacillus</taxon>
    </lineage>
</organism>
<dbReference type="InterPro" id="IPR011991">
    <property type="entry name" value="ArsR-like_HTH"/>
</dbReference>
<dbReference type="GO" id="GO:0003918">
    <property type="term" value="F:DNA topoisomerase type II (double strand cut, ATP-hydrolyzing) activity"/>
    <property type="evidence" value="ECO:0007669"/>
    <property type="project" value="UniProtKB-EC"/>
</dbReference>
<evidence type="ECO:0000313" key="13">
    <source>
        <dbReference type="Proteomes" id="UP000036932"/>
    </source>
</evidence>
<evidence type="ECO:0000256" key="9">
    <source>
        <dbReference type="SAM" id="Coils"/>
    </source>
</evidence>
<keyword evidence="6" id="KW-0799">Topoisomerase</keyword>
<evidence type="ECO:0000256" key="5">
    <source>
        <dbReference type="ARBA" id="ARBA00022840"/>
    </source>
</evidence>
<dbReference type="OrthoDB" id="4479164at2"/>
<evidence type="ECO:0000256" key="3">
    <source>
        <dbReference type="ARBA" id="ARBA00012895"/>
    </source>
</evidence>
<dbReference type="GO" id="GO:0005524">
    <property type="term" value="F:ATP binding"/>
    <property type="evidence" value="ECO:0007669"/>
    <property type="project" value="UniProtKB-KW"/>
</dbReference>
<dbReference type="InterPro" id="IPR036890">
    <property type="entry name" value="HATPase_C_sf"/>
</dbReference>
<evidence type="ECO:0000313" key="12">
    <source>
        <dbReference type="EMBL" id="KOR87577.1"/>
    </source>
</evidence>
<dbReference type="SMART" id="SM00387">
    <property type="entry name" value="HATPase_c"/>
    <property type="match status" value="1"/>
</dbReference>
<reference evidence="13" key="1">
    <citation type="submission" date="2015-08" db="EMBL/GenBank/DDBJ databases">
        <title>Genome sequencing project for genomic taxonomy and phylogenomics of Bacillus-like bacteria.</title>
        <authorList>
            <person name="Liu B."/>
            <person name="Wang J."/>
            <person name="Zhu Y."/>
            <person name="Liu G."/>
            <person name="Chen Q."/>
            <person name="Chen Z."/>
            <person name="Lan J."/>
            <person name="Che J."/>
            <person name="Ge C."/>
            <person name="Shi H."/>
            <person name="Pan Z."/>
            <person name="Liu X."/>
        </authorList>
    </citation>
    <scope>NUCLEOTIDE SEQUENCE [LARGE SCALE GENOMIC DNA]</scope>
    <source>
        <strain evidence="13">FJAT-22460</strain>
    </source>
</reference>
<dbReference type="PATRIC" id="fig|1705565.3.peg.266"/>
<dbReference type="SUPFAM" id="SSF46785">
    <property type="entry name" value="Winged helix' DNA-binding domain"/>
    <property type="match status" value="1"/>
</dbReference>
<dbReference type="AlphaFoldDB" id="A0A0M1NZL2"/>
<name>A0A0M1NZL2_9BACL</name>
<comment type="caution">
    <text evidence="12">The sequence shown here is derived from an EMBL/GenBank/DDBJ whole genome shotgun (WGS) entry which is preliminary data.</text>
</comment>
<dbReference type="Gene3D" id="1.10.10.10">
    <property type="entry name" value="Winged helix-like DNA-binding domain superfamily/Winged helix DNA-binding domain"/>
    <property type="match status" value="1"/>
</dbReference>
<dbReference type="Pfam" id="PF02518">
    <property type="entry name" value="HATPase_c"/>
    <property type="match status" value="1"/>
</dbReference>
<comment type="catalytic activity">
    <reaction evidence="1">
        <text>ATP-dependent breakage, passage and rejoining of double-stranded DNA.</text>
        <dbReference type="EC" id="5.6.2.2"/>
    </reaction>
</comment>
<keyword evidence="9" id="KW-0175">Coiled coil</keyword>
<evidence type="ECO:0000256" key="7">
    <source>
        <dbReference type="ARBA" id="ARBA00023125"/>
    </source>
</evidence>
<evidence type="ECO:0000256" key="2">
    <source>
        <dbReference type="ARBA" id="ARBA00010708"/>
    </source>
</evidence>
<dbReference type="RefSeq" id="WP_054403729.1">
    <property type="nucleotide sequence ID" value="NZ_LIUT01000002.1"/>
</dbReference>
<keyword evidence="5" id="KW-0067">ATP-binding</keyword>